<proteinExistence type="inferred from homology"/>
<dbReference type="STRING" id="278944.A0A4Z1J1P5"/>
<dbReference type="Pfam" id="PF04082">
    <property type="entry name" value="Fungal_trans"/>
    <property type="match status" value="1"/>
</dbReference>
<evidence type="ECO:0000313" key="7">
    <source>
        <dbReference type="EMBL" id="TGO67589.1"/>
    </source>
</evidence>
<dbReference type="SMART" id="SM00906">
    <property type="entry name" value="Fungal_trans"/>
    <property type="match status" value="1"/>
</dbReference>
<evidence type="ECO:0000256" key="4">
    <source>
        <dbReference type="ARBA" id="ARBA00023242"/>
    </source>
</evidence>
<comment type="similarity">
    <text evidence="2">Belongs to the class-III pyridoxal-phosphate-dependent aminotransferase family.</text>
</comment>
<dbReference type="PANTHER" id="PTHR45688:SF13">
    <property type="entry name" value="ALANINE--GLYOXYLATE AMINOTRANSFERASE 2-LIKE"/>
    <property type="match status" value="1"/>
</dbReference>
<keyword evidence="8" id="KW-1185">Reference proteome</keyword>
<evidence type="ECO:0000313" key="8">
    <source>
        <dbReference type="Proteomes" id="UP000297452"/>
    </source>
</evidence>
<name>A0A4Z1J1P5_9HELO</name>
<dbReference type="InterPro" id="IPR015422">
    <property type="entry name" value="PyrdxlP-dep_Trfase_small"/>
</dbReference>
<dbReference type="SUPFAM" id="SSF53383">
    <property type="entry name" value="PLP-dependent transferases"/>
    <property type="match status" value="1"/>
</dbReference>
<dbReference type="InterPro" id="IPR049704">
    <property type="entry name" value="Aminotrans_3_PPA_site"/>
</dbReference>
<dbReference type="GO" id="GO:0003677">
    <property type="term" value="F:DNA binding"/>
    <property type="evidence" value="ECO:0007669"/>
    <property type="project" value="InterPro"/>
</dbReference>
<evidence type="ECO:0000256" key="1">
    <source>
        <dbReference type="ARBA" id="ARBA00001933"/>
    </source>
</evidence>
<keyword evidence="4" id="KW-0539">Nucleus</keyword>
<evidence type="ECO:0000256" key="3">
    <source>
        <dbReference type="ARBA" id="ARBA00022898"/>
    </source>
</evidence>
<dbReference type="Proteomes" id="UP000297452">
    <property type="component" value="Unassembled WGS sequence"/>
</dbReference>
<feature type="compositionally biased region" description="Polar residues" evidence="5">
    <location>
        <begin position="510"/>
        <end position="520"/>
    </location>
</feature>
<accession>A0A4Z1J1P5</accession>
<comment type="cofactor">
    <cofactor evidence="1">
        <name>pyridoxal 5'-phosphate</name>
        <dbReference type="ChEBI" id="CHEBI:597326"/>
    </cofactor>
</comment>
<dbReference type="InterPro" id="IPR007219">
    <property type="entry name" value="XnlR_reg_dom"/>
</dbReference>
<dbReference type="GO" id="GO:0008483">
    <property type="term" value="F:transaminase activity"/>
    <property type="evidence" value="ECO:0007669"/>
    <property type="project" value="InterPro"/>
</dbReference>
<dbReference type="PANTHER" id="PTHR45688">
    <property type="match status" value="1"/>
</dbReference>
<evidence type="ECO:0000256" key="2">
    <source>
        <dbReference type="ARBA" id="ARBA00008954"/>
    </source>
</evidence>
<dbReference type="InterPro" id="IPR005814">
    <property type="entry name" value="Aminotrans_3"/>
</dbReference>
<dbReference type="InterPro" id="IPR015424">
    <property type="entry name" value="PyrdxlP-dep_Trfase"/>
</dbReference>
<dbReference type="OrthoDB" id="3034343at2759"/>
<dbReference type="CDD" id="cd12148">
    <property type="entry name" value="fungal_TF_MHR"/>
    <property type="match status" value="1"/>
</dbReference>
<comment type="caution">
    <text evidence="7">The sequence shown here is derived from an EMBL/GenBank/DDBJ whole genome shotgun (WGS) entry which is preliminary data.</text>
</comment>
<dbReference type="AlphaFoldDB" id="A0A4Z1J1P5"/>
<dbReference type="GO" id="GO:0030170">
    <property type="term" value="F:pyridoxal phosphate binding"/>
    <property type="evidence" value="ECO:0007669"/>
    <property type="project" value="InterPro"/>
</dbReference>
<dbReference type="GO" id="GO:0008270">
    <property type="term" value="F:zinc ion binding"/>
    <property type="evidence" value="ECO:0007669"/>
    <property type="project" value="InterPro"/>
</dbReference>
<organism evidence="7 8">
    <name type="scientific">Botryotinia narcissicola</name>
    <dbReference type="NCBI Taxonomy" id="278944"/>
    <lineage>
        <taxon>Eukaryota</taxon>
        <taxon>Fungi</taxon>
        <taxon>Dikarya</taxon>
        <taxon>Ascomycota</taxon>
        <taxon>Pezizomycotina</taxon>
        <taxon>Leotiomycetes</taxon>
        <taxon>Helotiales</taxon>
        <taxon>Sclerotiniaceae</taxon>
        <taxon>Botryotinia</taxon>
    </lineage>
</organism>
<feature type="region of interest" description="Disordered" evidence="5">
    <location>
        <begin position="448"/>
        <end position="534"/>
    </location>
</feature>
<dbReference type="PROSITE" id="PS00600">
    <property type="entry name" value="AA_TRANSFER_CLASS_3"/>
    <property type="match status" value="1"/>
</dbReference>
<dbReference type="CDD" id="cd00610">
    <property type="entry name" value="OAT_like"/>
    <property type="match status" value="1"/>
</dbReference>
<gene>
    <name evidence="7" type="ORF">BOTNAR_0039g00260</name>
</gene>
<dbReference type="InterPro" id="IPR015421">
    <property type="entry name" value="PyrdxlP-dep_Trfase_major"/>
</dbReference>
<dbReference type="EMBL" id="PQXJ01000039">
    <property type="protein sequence ID" value="TGO67589.1"/>
    <property type="molecule type" value="Genomic_DNA"/>
</dbReference>
<dbReference type="Pfam" id="PF00202">
    <property type="entry name" value="Aminotran_3"/>
    <property type="match status" value="1"/>
</dbReference>
<dbReference type="FunFam" id="3.40.640.10:FF:000004">
    <property type="entry name" value="Acetylornithine aminotransferase"/>
    <property type="match status" value="1"/>
</dbReference>
<sequence>MSQSQASATLVPTSESLPLYQNIDGKAMRENANSSIIRFGGNFSSEIIVGAEGVYIYTADGRKILDFTSGQMSCLIGHGHPEIVEAITAHAAKLDHLFSGMLSPPVVELAQKLTSLTPPGLDRAMFLNTGAESNEAAIKMAKLYTGKYEIVGLGASWHGMTGSASASTYHSGRTGYGPCMPGNQVLPSPNAYRSIFRHADGSYDWETELNYGWNSIDQQSTGSLAAVILEPILSSGGMHVLPKGYMKAMKKHCEKRGMLLIVDEAQTGIGRCGSMFAIEHDKCTPDILTLSKTLGNGLPLAAVVTSAEIEETCFDRGYLFYTTHVNDPLPAAVGAKVLDIVVRDNLVERSRVAGLRLNVELKRLQEKYGCIGDVRGRGLMAGEEIVKDRATKEPAPELGAVLTEKLTELGLSANLSTKKSFGGVFSIAPPITITDEELTDGIRIFEEALRTTPGTMPIESEASKTRKHTTPNTNNIEVPSVRSLKRPRILDSSPSTSLRHDNSFPEDSTAEQSGLQSPDYSRQERPNVNDKSSMIIGTINAKDVQLLEQYMESQARPEKSKRGRLYDTVSDNPKDPVIYLSVPRRREGLSSSERAGEKQKEILEQIQGPNVREVVNLYFRHIHPSFPIIDEHNFNQLYSKGDKSLSPALICDILASSLVYWRHCPNLKRFPVPDQRYCWNLAVESLQGDFLAPGLSTLYAALLDLSGRPIISITGNTLTSGRSVALAHSLGLNRDPSRWRISDHEKSLRTRLWWGVLIHDRCFAHGVPAHIRRSEYDVPLPTLKGLLTEGNHEILRIRPAECFMLLCELTEILGDILPLLYDRRCRPITETNKLLRQLETNLGGWEESLPQWATNKSNAEQVSGLSSLRLGFLSVEMLLCRIAFHSATHSPEPCLKEVKAYHQAMLRECAKAIITFLTSLTEQNLNEFWMPYSAYHICSATIILLRCAIDTTDTETAESCKSSLSEVKQWLDWAHTSHHWDLAEICLAQCAEPIERLNMSSRSTATNARENRTEQPGMGVAGESVGDPTTAPFLADTESLMNGLEYPFVDLWDMFEQEYE</sequence>
<reference evidence="7 8" key="1">
    <citation type="submission" date="2017-12" db="EMBL/GenBank/DDBJ databases">
        <title>Comparative genomics of Botrytis spp.</title>
        <authorList>
            <person name="Valero-Jimenez C.A."/>
            <person name="Tapia P."/>
            <person name="Veloso J."/>
            <person name="Silva-Moreno E."/>
            <person name="Staats M."/>
            <person name="Valdes J.H."/>
            <person name="Van Kan J.A.L."/>
        </authorList>
    </citation>
    <scope>NUCLEOTIDE SEQUENCE [LARGE SCALE GENOMIC DNA]</scope>
    <source>
        <strain evidence="7 8">MUCL2120</strain>
    </source>
</reference>
<dbReference type="Gene3D" id="3.40.640.10">
    <property type="entry name" value="Type I PLP-dependent aspartate aminotransferase-like (Major domain)"/>
    <property type="match status" value="1"/>
</dbReference>
<dbReference type="Gene3D" id="3.90.1150.10">
    <property type="entry name" value="Aspartate Aminotransferase, domain 1"/>
    <property type="match status" value="1"/>
</dbReference>
<dbReference type="GO" id="GO:0005739">
    <property type="term" value="C:mitochondrion"/>
    <property type="evidence" value="ECO:0007669"/>
    <property type="project" value="TreeGrafter"/>
</dbReference>
<feature type="region of interest" description="Disordered" evidence="5">
    <location>
        <begin position="1001"/>
        <end position="1028"/>
    </location>
</feature>
<feature type="domain" description="Xylanolytic transcriptional activator regulatory" evidence="6">
    <location>
        <begin position="716"/>
        <end position="787"/>
    </location>
</feature>
<protein>
    <recommendedName>
        <fullName evidence="6">Xylanolytic transcriptional activator regulatory domain-containing protein</fullName>
    </recommendedName>
</protein>
<keyword evidence="3" id="KW-0663">Pyridoxal phosphate</keyword>
<evidence type="ECO:0000256" key="5">
    <source>
        <dbReference type="SAM" id="MobiDB-lite"/>
    </source>
</evidence>
<dbReference type="GO" id="GO:0006351">
    <property type="term" value="P:DNA-templated transcription"/>
    <property type="evidence" value="ECO:0007669"/>
    <property type="project" value="InterPro"/>
</dbReference>
<evidence type="ECO:0000259" key="6">
    <source>
        <dbReference type="SMART" id="SM00906"/>
    </source>
</evidence>